<protein>
    <recommendedName>
        <fullName evidence="2">DUF1990 domain-containing protein</fullName>
    </recommendedName>
</protein>
<feature type="signal peptide" evidence="1">
    <location>
        <begin position="1"/>
        <end position="28"/>
    </location>
</feature>
<proteinExistence type="predicted"/>
<dbReference type="Pfam" id="PF09348">
    <property type="entry name" value="DUF1990"/>
    <property type="match status" value="2"/>
</dbReference>
<gene>
    <name evidence="3" type="ORF">CYCCA115_LOCUS13997</name>
</gene>
<dbReference type="InterPro" id="IPR018960">
    <property type="entry name" value="DUF1990"/>
</dbReference>
<keyword evidence="4" id="KW-1185">Reference proteome</keyword>
<sequence length="427" mass="48244">MLAIAAFHRVTVFVSAALLLSLLFGSEARRHEGSQNHGMSGVGSTRNHRAHRTLQSWAIRHKSKPKRRVRGCGENGRDSGSILTFLQPTSERVATWFGPQISRDELLQCVQPEEFNHGYVGMTNPFLHLADQCEEAVLLAAETGNMKLTIPASQKEKETENAWWPSNSFLPSRQKDWRILTYRQRVGKGRECYERVRDAALDWEFQTNDGVMGMLKIPSASSVQKMASKVNEQNGIERGSYSVRRDPINDVQEPLAFHRGIGSFRRMVTFSASELPFRRKVYAVNPVMVIYDLVDQRSSGTTFTSSAYATMKGHLIRGEERLTVALRDRGEDVDVEIVSISKPGNSLKGKFAWPFVTNMQQTFFKQQLGALQKIADLTSYDSQKVESDEQYNRSTIRQSANHVCIRRIDGGHCKLSCGRKKGLVEER</sequence>
<feature type="domain" description="DUF1990" evidence="2">
    <location>
        <begin position="301"/>
        <end position="367"/>
    </location>
</feature>
<name>A0AAD2FU44_9STRA</name>
<dbReference type="AlphaFoldDB" id="A0AAD2FU44"/>
<dbReference type="PANTHER" id="PTHR34202">
    <property type="entry name" value="UPF0548 PROTEIN"/>
    <property type="match status" value="1"/>
</dbReference>
<evidence type="ECO:0000313" key="3">
    <source>
        <dbReference type="EMBL" id="CAJ1953372.1"/>
    </source>
</evidence>
<accession>A0AAD2FU44</accession>
<evidence type="ECO:0000259" key="2">
    <source>
        <dbReference type="Pfam" id="PF09348"/>
    </source>
</evidence>
<keyword evidence="1" id="KW-0732">Signal</keyword>
<dbReference type="PANTHER" id="PTHR34202:SF1">
    <property type="entry name" value="UPF0548 PROTEIN"/>
    <property type="match status" value="1"/>
</dbReference>
<organism evidence="3 4">
    <name type="scientific">Cylindrotheca closterium</name>
    <dbReference type="NCBI Taxonomy" id="2856"/>
    <lineage>
        <taxon>Eukaryota</taxon>
        <taxon>Sar</taxon>
        <taxon>Stramenopiles</taxon>
        <taxon>Ochrophyta</taxon>
        <taxon>Bacillariophyta</taxon>
        <taxon>Bacillariophyceae</taxon>
        <taxon>Bacillariophycidae</taxon>
        <taxon>Bacillariales</taxon>
        <taxon>Bacillariaceae</taxon>
        <taxon>Cylindrotheca</taxon>
    </lineage>
</organism>
<comment type="caution">
    <text evidence="3">The sequence shown here is derived from an EMBL/GenBank/DDBJ whole genome shotgun (WGS) entry which is preliminary data.</text>
</comment>
<feature type="domain" description="DUF1990" evidence="2">
    <location>
        <begin position="175"/>
        <end position="212"/>
    </location>
</feature>
<dbReference type="Proteomes" id="UP001295423">
    <property type="component" value="Unassembled WGS sequence"/>
</dbReference>
<dbReference type="EMBL" id="CAKOGP040001825">
    <property type="protein sequence ID" value="CAJ1953372.1"/>
    <property type="molecule type" value="Genomic_DNA"/>
</dbReference>
<reference evidence="3" key="1">
    <citation type="submission" date="2023-08" db="EMBL/GenBank/DDBJ databases">
        <authorList>
            <person name="Audoor S."/>
            <person name="Bilcke G."/>
        </authorList>
    </citation>
    <scope>NUCLEOTIDE SEQUENCE</scope>
</reference>
<evidence type="ECO:0000313" key="4">
    <source>
        <dbReference type="Proteomes" id="UP001295423"/>
    </source>
</evidence>
<feature type="chain" id="PRO_5041929600" description="DUF1990 domain-containing protein" evidence="1">
    <location>
        <begin position="29"/>
        <end position="427"/>
    </location>
</feature>
<evidence type="ECO:0000256" key="1">
    <source>
        <dbReference type="SAM" id="SignalP"/>
    </source>
</evidence>